<evidence type="ECO:0000313" key="2">
    <source>
        <dbReference type="Proteomes" id="UP001190926"/>
    </source>
</evidence>
<reference evidence="1 2" key="1">
    <citation type="journal article" date="2021" name="Nat. Commun.">
        <title>Incipient diploidization of the medicinal plant Perilla within 10,000 years.</title>
        <authorList>
            <person name="Zhang Y."/>
            <person name="Shen Q."/>
            <person name="Leng L."/>
            <person name="Zhang D."/>
            <person name="Chen S."/>
            <person name="Shi Y."/>
            <person name="Ning Z."/>
            <person name="Chen S."/>
        </authorList>
    </citation>
    <scope>NUCLEOTIDE SEQUENCE [LARGE SCALE GENOMIC DNA]</scope>
    <source>
        <strain evidence="2">cv. PC099</strain>
    </source>
</reference>
<organism evidence="1 2">
    <name type="scientific">Perilla frutescens var. hirtella</name>
    <name type="common">Perilla citriodora</name>
    <name type="synonym">Perilla setoyensis</name>
    <dbReference type="NCBI Taxonomy" id="608512"/>
    <lineage>
        <taxon>Eukaryota</taxon>
        <taxon>Viridiplantae</taxon>
        <taxon>Streptophyta</taxon>
        <taxon>Embryophyta</taxon>
        <taxon>Tracheophyta</taxon>
        <taxon>Spermatophyta</taxon>
        <taxon>Magnoliopsida</taxon>
        <taxon>eudicotyledons</taxon>
        <taxon>Gunneridae</taxon>
        <taxon>Pentapetalae</taxon>
        <taxon>asterids</taxon>
        <taxon>lamiids</taxon>
        <taxon>Lamiales</taxon>
        <taxon>Lamiaceae</taxon>
        <taxon>Nepetoideae</taxon>
        <taxon>Elsholtzieae</taxon>
        <taxon>Perilla</taxon>
    </lineage>
</organism>
<dbReference type="PANTHER" id="PTHR48449">
    <property type="entry name" value="DUF1985 DOMAIN-CONTAINING PROTEIN"/>
    <property type="match status" value="1"/>
</dbReference>
<dbReference type="AlphaFoldDB" id="A0AAD4PDB4"/>
<evidence type="ECO:0008006" key="3">
    <source>
        <dbReference type="Google" id="ProtNLM"/>
    </source>
</evidence>
<name>A0AAD4PDB4_PERFH</name>
<gene>
    <name evidence="1" type="ORF">C2S53_002562</name>
</gene>
<proteinExistence type="predicted"/>
<dbReference type="PANTHER" id="PTHR48449:SF1">
    <property type="entry name" value="DUF1985 DOMAIN-CONTAINING PROTEIN"/>
    <property type="match status" value="1"/>
</dbReference>
<accession>A0AAD4PDB4</accession>
<dbReference type="Proteomes" id="UP001190926">
    <property type="component" value="Unassembled WGS sequence"/>
</dbReference>
<keyword evidence="2" id="KW-1185">Reference proteome</keyword>
<evidence type="ECO:0000313" key="1">
    <source>
        <dbReference type="EMBL" id="KAH6836139.1"/>
    </source>
</evidence>
<sequence length="203" mass="23516">MFRPSLKDELTQAPRLEFGPNEFFLMTSLKFGIEQLLAHNSTIHCEVFSGQHCIIFFDLCHAFESHNTRSKGKGEVTLKLILLSFLYGILLVREHCSSLLDIRFLHLADDLDMFNSFPWGVPAFEALWSSVLVVDGRLQSDVQKKDRCAFDMCGFTFALQAWAYEVMPHLASFYALRMPDSESMIPRILRWTSMQFFRFDVLK</sequence>
<comment type="caution">
    <text evidence="1">The sequence shown here is derived from an EMBL/GenBank/DDBJ whole genome shotgun (WGS) entry which is preliminary data.</text>
</comment>
<protein>
    <recommendedName>
        <fullName evidence="3">DUF1985 domain-containing protein</fullName>
    </recommendedName>
</protein>
<dbReference type="EMBL" id="SDAM02000026">
    <property type="protein sequence ID" value="KAH6836139.1"/>
    <property type="molecule type" value="Genomic_DNA"/>
</dbReference>